<dbReference type="EMBL" id="KZ679127">
    <property type="protein sequence ID" value="PTB80175.1"/>
    <property type="molecule type" value="Genomic_DNA"/>
</dbReference>
<keyword evidence="1" id="KW-0472">Membrane</keyword>
<protein>
    <submittedName>
        <fullName evidence="2">Uncharacterized protein</fullName>
    </submittedName>
</protein>
<gene>
    <name evidence="2" type="ORF">M440DRAFT_1397494</name>
</gene>
<evidence type="ECO:0000313" key="3">
    <source>
        <dbReference type="Proteomes" id="UP000240760"/>
    </source>
</evidence>
<keyword evidence="1" id="KW-1133">Transmembrane helix</keyword>
<dbReference type="Proteomes" id="UP000240760">
    <property type="component" value="Unassembled WGS sequence"/>
</dbReference>
<feature type="transmembrane region" description="Helical" evidence="1">
    <location>
        <begin position="20"/>
        <end position="40"/>
    </location>
</feature>
<keyword evidence="3" id="KW-1185">Reference proteome</keyword>
<dbReference type="AlphaFoldDB" id="A0A2T4CF33"/>
<accession>A0A2T4CF33</accession>
<organism evidence="2 3">
    <name type="scientific">Trichoderma longibrachiatum ATCC 18648</name>
    <dbReference type="NCBI Taxonomy" id="983965"/>
    <lineage>
        <taxon>Eukaryota</taxon>
        <taxon>Fungi</taxon>
        <taxon>Dikarya</taxon>
        <taxon>Ascomycota</taxon>
        <taxon>Pezizomycotina</taxon>
        <taxon>Sordariomycetes</taxon>
        <taxon>Hypocreomycetidae</taxon>
        <taxon>Hypocreales</taxon>
        <taxon>Hypocreaceae</taxon>
        <taxon>Trichoderma</taxon>
    </lineage>
</organism>
<keyword evidence="1" id="KW-0812">Transmembrane</keyword>
<proteinExistence type="predicted"/>
<evidence type="ECO:0000256" key="1">
    <source>
        <dbReference type="SAM" id="Phobius"/>
    </source>
</evidence>
<name>A0A2T4CF33_TRILO</name>
<reference evidence="2 3" key="1">
    <citation type="submission" date="2016-07" db="EMBL/GenBank/DDBJ databases">
        <title>Multiple horizontal gene transfer events from other fungi enriched the ability of initially mycotrophic Trichoderma (Ascomycota) to feed on dead plant biomass.</title>
        <authorList>
            <consortium name="DOE Joint Genome Institute"/>
            <person name="Aerts A."/>
            <person name="Atanasova L."/>
            <person name="Chenthamara K."/>
            <person name="Zhang J."/>
            <person name="Grujic M."/>
            <person name="Henrissat B."/>
            <person name="Kuo A."/>
            <person name="Salamov A."/>
            <person name="Lipzen A."/>
            <person name="Labutti K."/>
            <person name="Barry K."/>
            <person name="Miao Y."/>
            <person name="Rahimi M.J."/>
            <person name="Shen Q."/>
            <person name="Grigoriev I.V."/>
            <person name="Kubicek C.P."/>
            <person name="Druzhinina I.S."/>
        </authorList>
    </citation>
    <scope>NUCLEOTIDE SEQUENCE [LARGE SCALE GENOMIC DNA]</scope>
    <source>
        <strain evidence="2 3">ATCC 18648</strain>
    </source>
</reference>
<sequence length="106" mass="11601">MIVSLALSRPGCRLDWGKTHTAIVALSVCVSVCVCLSFSLSRPCMYVYVRTEKKRALRAAWTIGMQGVATRQARSETIWAELGFVGPPMSSSPVGFVLPPRRDRSA</sequence>
<evidence type="ECO:0000313" key="2">
    <source>
        <dbReference type="EMBL" id="PTB80175.1"/>
    </source>
</evidence>